<organism evidence="1">
    <name type="scientific">Anguilla anguilla</name>
    <name type="common">European freshwater eel</name>
    <name type="synonym">Muraena anguilla</name>
    <dbReference type="NCBI Taxonomy" id="7936"/>
    <lineage>
        <taxon>Eukaryota</taxon>
        <taxon>Metazoa</taxon>
        <taxon>Chordata</taxon>
        <taxon>Craniata</taxon>
        <taxon>Vertebrata</taxon>
        <taxon>Euteleostomi</taxon>
        <taxon>Actinopterygii</taxon>
        <taxon>Neopterygii</taxon>
        <taxon>Teleostei</taxon>
        <taxon>Anguilliformes</taxon>
        <taxon>Anguillidae</taxon>
        <taxon>Anguilla</taxon>
    </lineage>
</organism>
<dbReference type="AlphaFoldDB" id="A0A0E9UQ88"/>
<evidence type="ECO:0000313" key="1">
    <source>
        <dbReference type="EMBL" id="JAH67360.1"/>
    </source>
</evidence>
<reference evidence="1" key="2">
    <citation type="journal article" date="2015" name="Fish Shellfish Immunol.">
        <title>Early steps in the European eel (Anguilla anguilla)-Vibrio vulnificus interaction in the gills: Role of the RtxA13 toxin.</title>
        <authorList>
            <person name="Callol A."/>
            <person name="Pajuelo D."/>
            <person name="Ebbesson L."/>
            <person name="Teles M."/>
            <person name="MacKenzie S."/>
            <person name="Amaro C."/>
        </authorList>
    </citation>
    <scope>NUCLEOTIDE SEQUENCE</scope>
</reference>
<dbReference type="EMBL" id="GBXM01041217">
    <property type="protein sequence ID" value="JAH67360.1"/>
    <property type="molecule type" value="Transcribed_RNA"/>
</dbReference>
<accession>A0A0E9UQ88</accession>
<protein>
    <submittedName>
        <fullName evidence="1">Uncharacterized protein</fullName>
    </submittedName>
</protein>
<sequence length="16" mass="1951">MRKWCVTAERLTKDTL</sequence>
<proteinExistence type="predicted"/>
<reference evidence="1" key="1">
    <citation type="submission" date="2014-11" db="EMBL/GenBank/DDBJ databases">
        <authorList>
            <person name="Amaro Gonzalez C."/>
        </authorList>
    </citation>
    <scope>NUCLEOTIDE SEQUENCE</scope>
</reference>
<name>A0A0E9UQ88_ANGAN</name>